<comment type="caution">
    <text evidence="2">The sequence shown here is derived from an EMBL/GenBank/DDBJ whole genome shotgun (WGS) entry which is preliminary data.</text>
</comment>
<proteinExistence type="predicted"/>
<reference evidence="4 5" key="1">
    <citation type="submission" date="2018-09" db="EMBL/GenBank/DDBJ databases">
        <title>Genomic investigation of the strawberry pathogen Phytophthora fragariae indicates pathogenicity is determined by transcriptional variation in three key races.</title>
        <authorList>
            <person name="Adams T.M."/>
            <person name="Armitage A.D."/>
            <person name="Sobczyk M.K."/>
            <person name="Bates H.J."/>
            <person name="Dunwell J.M."/>
            <person name="Nellist C.F."/>
            <person name="Harrison R.J."/>
        </authorList>
    </citation>
    <scope>NUCLEOTIDE SEQUENCE [LARGE SCALE GENOMIC DNA]</scope>
    <source>
        <strain evidence="2 4">SCRP249</strain>
        <strain evidence="3 5">SCRP324</strain>
    </source>
</reference>
<evidence type="ECO:0000313" key="3">
    <source>
        <dbReference type="EMBL" id="KAE9046168.1"/>
    </source>
</evidence>
<evidence type="ECO:0000256" key="1">
    <source>
        <dbReference type="SAM" id="SignalP"/>
    </source>
</evidence>
<dbReference type="Proteomes" id="UP000429607">
    <property type="component" value="Unassembled WGS sequence"/>
</dbReference>
<accession>A0A6A3NSI8</accession>
<dbReference type="EMBL" id="QXFV01000210">
    <property type="protein sequence ID" value="KAE9045565.1"/>
    <property type="molecule type" value="Genomic_DNA"/>
</dbReference>
<keyword evidence="1" id="KW-0732">Signal</keyword>
<evidence type="ECO:0000313" key="4">
    <source>
        <dbReference type="Proteomes" id="UP000429607"/>
    </source>
</evidence>
<evidence type="ECO:0000313" key="5">
    <source>
        <dbReference type="Proteomes" id="UP000435112"/>
    </source>
</evidence>
<sequence length="126" mass="12733">MKPSIVAIAFALVYFVSFVLAAHQPAAMTTPMPADERMQLAKAIKEMVSSNPGAVDPAFAAMSTEALFNMLTGLISNPEVLTNAAGLIASVKSGEAAGLAGYTTGLVCAVNPPSVSDSTHAAAPAP</sequence>
<evidence type="ECO:0008006" key="6">
    <source>
        <dbReference type="Google" id="ProtNLM"/>
    </source>
</evidence>
<name>A0A6A3NSI8_9STRA</name>
<gene>
    <name evidence="2" type="ORF">PR001_g4919</name>
    <name evidence="3" type="ORF">PR002_g1819</name>
</gene>
<dbReference type="Proteomes" id="UP000435112">
    <property type="component" value="Unassembled WGS sequence"/>
</dbReference>
<organism evidence="2 4">
    <name type="scientific">Phytophthora rubi</name>
    <dbReference type="NCBI Taxonomy" id="129364"/>
    <lineage>
        <taxon>Eukaryota</taxon>
        <taxon>Sar</taxon>
        <taxon>Stramenopiles</taxon>
        <taxon>Oomycota</taxon>
        <taxon>Peronosporomycetes</taxon>
        <taxon>Peronosporales</taxon>
        <taxon>Peronosporaceae</taxon>
        <taxon>Phytophthora</taxon>
    </lineage>
</organism>
<protein>
    <recommendedName>
        <fullName evidence="6">RxLR effector protein</fullName>
    </recommendedName>
</protein>
<dbReference type="OrthoDB" id="166971at2759"/>
<evidence type="ECO:0000313" key="2">
    <source>
        <dbReference type="EMBL" id="KAE9045565.1"/>
    </source>
</evidence>
<dbReference type="AlphaFoldDB" id="A0A6A3NSI8"/>
<feature type="signal peptide" evidence="1">
    <location>
        <begin position="1"/>
        <end position="21"/>
    </location>
</feature>
<feature type="chain" id="PRO_5036165398" description="RxLR effector protein" evidence="1">
    <location>
        <begin position="22"/>
        <end position="126"/>
    </location>
</feature>
<dbReference type="EMBL" id="QXFU01000056">
    <property type="protein sequence ID" value="KAE9046168.1"/>
    <property type="molecule type" value="Genomic_DNA"/>
</dbReference>